<dbReference type="PANTHER" id="PTHR22722">
    <property type="entry name" value="LOW-DENSITY LIPOPROTEIN RECEPTOR-RELATED PROTEIN 2-RELATED"/>
    <property type="match status" value="1"/>
</dbReference>
<dbReference type="Pfam" id="PF00057">
    <property type="entry name" value="Ldl_recept_a"/>
    <property type="match status" value="12"/>
</dbReference>
<name>A0AAW2FLN5_9HYME</name>
<feature type="disulfide bond" evidence="12">
    <location>
        <begin position="36"/>
        <end position="54"/>
    </location>
</feature>
<dbReference type="InterPro" id="IPR001881">
    <property type="entry name" value="EGF-like_Ca-bd_dom"/>
</dbReference>
<dbReference type="SUPFAM" id="SSF63825">
    <property type="entry name" value="YWTD domain"/>
    <property type="match status" value="3"/>
</dbReference>
<feature type="disulfide bond" evidence="12">
    <location>
        <begin position="961"/>
        <end position="976"/>
    </location>
</feature>
<dbReference type="GO" id="GO:0016324">
    <property type="term" value="C:apical plasma membrane"/>
    <property type="evidence" value="ECO:0007669"/>
    <property type="project" value="TreeGrafter"/>
</dbReference>
<dbReference type="Gene3D" id="2.120.10.30">
    <property type="entry name" value="TolB, C-terminal domain"/>
    <property type="match status" value="3"/>
</dbReference>
<comment type="caution">
    <text evidence="12">Lacks conserved residue(s) required for the propagation of feature annotation.</text>
</comment>
<dbReference type="GO" id="GO:0005509">
    <property type="term" value="F:calcium ion binding"/>
    <property type="evidence" value="ECO:0007669"/>
    <property type="project" value="InterPro"/>
</dbReference>
<feature type="disulfide bond" evidence="12">
    <location>
        <begin position="1086"/>
        <end position="1101"/>
    </location>
</feature>
<feature type="disulfide bond" evidence="12">
    <location>
        <begin position="1067"/>
        <end position="1079"/>
    </location>
</feature>
<evidence type="ECO:0000256" key="3">
    <source>
        <dbReference type="ARBA" id="ARBA00022583"/>
    </source>
</evidence>
<evidence type="ECO:0000259" key="16">
    <source>
        <dbReference type="PROSITE" id="PS01186"/>
    </source>
</evidence>
<comment type="subcellular location">
    <subcellularLocation>
        <location evidence="1">Membrane</location>
        <topology evidence="1">Single-pass type I membrane protein</topology>
    </subcellularLocation>
</comment>
<organism evidence="17 18">
    <name type="scientific">Cardiocondyla obscurior</name>
    <dbReference type="NCBI Taxonomy" id="286306"/>
    <lineage>
        <taxon>Eukaryota</taxon>
        <taxon>Metazoa</taxon>
        <taxon>Ecdysozoa</taxon>
        <taxon>Arthropoda</taxon>
        <taxon>Hexapoda</taxon>
        <taxon>Insecta</taxon>
        <taxon>Pterygota</taxon>
        <taxon>Neoptera</taxon>
        <taxon>Endopterygota</taxon>
        <taxon>Hymenoptera</taxon>
        <taxon>Apocrita</taxon>
        <taxon>Aculeata</taxon>
        <taxon>Formicoidea</taxon>
        <taxon>Formicidae</taxon>
        <taxon>Myrmicinae</taxon>
        <taxon>Cardiocondyla</taxon>
    </lineage>
</organism>
<dbReference type="InterPro" id="IPR011042">
    <property type="entry name" value="6-blade_b-propeller_TolB-like"/>
</dbReference>
<dbReference type="SUPFAM" id="SSF57184">
    <property type="entry name" value="Growth factor receptor domain"/>
    <property type="match status" value="1"/>
</dbReference>
<keyword evidence="3" id="KW-0254">Endocytosis</keyword>
<feature type="disulfide bond" evidence="12">
    <location>
        <begin position="135"/>
        <end position="150"/>
    </location>
</feature>
<keyword evidence="4 14" id="KW-0812">Transmembrane</keyword>
<feature type="signal peptide" evidence="15">
    <location>
        <begin position="1"/>
        <end position="23"/>
    </location>
</feature>
<dbReference type="InterPro" id="IPR036055">
    <property type="entry name" value="LDL_receptor-like_sf"/>
</dbReference>
<evidence type="ECO:0000256" key="6">
    <source>
        <dbReference type="ARBA" id="ARBA00022737"/>
    </source>
</evidence>
<feature type="disulfide bond" evidence="12">
    <location>
        <begin position="942"/>
        <end position="954"/>
    </location>
</feature>
<dbReference type="SMART" id="SM00179">
    <property type="entry name" value="EGF_CA"/>
    <property type="match status" value="4"/>
</dbReference>
<dbReference type="InterPro" id="IPR051221">
    <property type="entry name" value="LDLR-related"/>
</dbReference>
<keyword evidence="10" id="KW-0675">Receptor</keyword>
<evidence type="ECO:0000313" key="18">
    <source>
        <dbReference type="Proteomes" id="UP001430953"/>
    </source>
</evidence>
<dbReference type="PROSITE" id="PS51120">
    <property type="entry name" value="LDLRB"/>
    <property type="match status" value="4"/>
</dbReference>
<reference evidence="17 18" key="1">
    <citation type="submission" date="2023-03" db="EMBL/GenBank/DDBJ databases">
        <title>High recombination rates correlate with genetic variation in Cardiocondyla obscurior ants.</title>
        <authorList>
            <person name="Errbii M."/>
        </authorList>
    </citation>
    <scope>NUCLEOTIDE SEQUENCE [LARGE SCALE GENOMIC DNA]</scope>
    <source>
        <strain evidence="17">Alpha-2009</strain>
        <tissue evidence="17">Whole body</tissue>
    </source>
</reference>
<dbReference type="PROSITE" id="PS50068">
    <property type="entry name" value="LDLRA_2"/>
    <property type="match status" value="12"/>
</dbReference>
<feature type="disulfide bond" evidence="12">
    <location>
        <begin position="29"/>
        <end position="41"/>
    </location>
</feature>
<dbReference type="SMART" id="SM00135">
    <property type="entry name" value="LY"/>
    <property type="match status" value="10"/>
</dbReference>
<dbReference type="CDD" id="cd00054">
    <property type="entry name" value="EGF_CA"/>
    <property type="match status" value="2"/>
</dbReference>
<dbReference type="SMART" id="SM00181">
    <property type="entry name" value="EGF"/>
    <property type="match status" value="7"/>
</dbReference>
<keyword evidence="5 15" id="KW-0732">Signal</keyword>
<dbReference type="GO" id="GO:0042562">
    <property type="term" value="F:hormone binding"/>
    <property type="evidence" value="ECO:0007669"/>
    <property type="project" value="TreeGrafter"/>
</dbReference>
<sequence length="1755" mass="199469">MHWNMNLLFIYSLLYFFLGYNAASERNGCLPGHFQCNNGWCIMAAEYCDRIVDCVDGSDEINCGYDEPNQSGKKQCEKDEYQCKNEDCIPETKFCDLVRDCSDGSDEYFNCVHDLNCTERFQCKDQHCIFTEWVCDGKEDCPDGSDEWNCSNNTTDCDYKTSRYLCKNQRCISLNAVCNEKDDCGDGSDEGAGCTSTCSSMRCNANSECKQTPKGSICVCKPGYELLSDNRTCTDIDECRTYGICDQECINTQGSYQCACLKKYMLSIIDGKQVCKVQDGEAMLAFSTGTQISAFYVDSKVSYPLVSNLKEANHVVINEDYIYWSSIEDNSEIILRKFSFHDEEPIVTTGISRIGQIAVDWVTENIYFTDTNNDRIGVCNNNGTSCTVLINGLSSPLGIVVDPIKGQMYWSEMYWNSGANSRIAVAGMDGRNIRTLVIKDLISPKSLTIDYPNHRLYWINSRSRTVESVRLNGIDERQIHHDIIHAPYSLAVFENMLYWSDWGSNTIQSCNKFSGKDWRILHRTQDNKPYGISIDHSAIKAKINNPCQFNTCSQLCIMNENKGYTCACTLDKELNADNRTCQEIQKKQHLLIVAKKTYIDYYFGILGKPKVMDMSIVENSASTRVRNVMLDPLSGQLLIHINEMVTDFIVRYDPSSKIYENITSFNESLLRDIAFDYFGNNLYITNIFNRSIEVHSIKTKAMTAFYFKDIPFKITLVPEENKMFIAFKKSLFATFFSLYKVKMDDFGENTVIKETLKGPRISMDYDRDSKTLYVSDEDGYILSYSNQETRLFRTGLHRPVSIAVTDNNIFWTEYDSQKLFTANLKDFSNYKKVAFTVPNNLKIPILRVITLLKGIKQKHKCRINNGLCSHVCLPSADSFTCACPPGMELAKDMRTCTSHSNCSKDEYKCSEHSMCIKLDKVCNGIKDCPNGEDETRDCEKHCKKNEFMCNNGECINSKNHCNSHFDCTDQSDEENCEIPKCKSGEYQCRDGTCILNNKVCDGNPDCNDFSDEYINCESRTCSSNEFMCGDRVCIPDVFACDGEPDCKDGTDEAPGMCKPNTNVTNSCQHGHFQCDNNNCISNILHCNGYDDCGDGSDEVLCLNKDLVNCPVNGYHCLGTNMCIPKHLRCNGIVDCLRHDDERDCAYCFQNEFTCDNMKCISLNWVCNKNDDCGDNSDEKNCDGNKIKNSLTINESGICEEFKCSVGTCLPYSKVCDGIQDCPDNSDENGKCKIACAVNNFCEHKCYKTPSGAVCGCQDGYRLAADASTCEDINECEYDVCSQICQNTIGSYQCSCYDGYFIRDDKTSCKAIGPTMEFITATEYDIRKISHNLHWVEVIHLLRDFDISGFDVNIVDGSVYWSNYKIGIIQKVNIETSNIMGITMVNYPLALAVDWITDNVYVIDNSYPNTIKVCNLEKQRCATLIKIEHKAKAIALTVDPINKWLFWSQVTQEVDSNELFSKIYRTDMTGADVTIIQSHFGFVTGMAIDYIKSKLYWLDNFQKTIESSNLDGSQHSTFLNTNTSRVRGISIFEQSIYWYISGSNGELRNCKLYGKKTCETLHLNANDILKYFTIFHISRQSFGENPCNREPCDHMCVLNKNNITCICSDGQSIKTNDNCIIKVEDVKLTRQFLRTIRHKNLSSVTILALLISALMLFLFVYYYYQKTRLKFNPAKEFTSIHFHNPSYDRSDEVDVTLNAIPSNLAPGRHEYINPIDDKFVKAAKECSEQKSDKYSEENDVEEDEKEKTLLYFTHTK</sequence>
<comment type="caution">
    <text evidence="17">The sequence shown here is derived from an EMBL/GenBank/DDBJ whole genome shotgun (WGS) entry which is preliminary data.</text>
</comment>
<dbReference type="InterPro" id="IPR023415">
    <property type="entry name" value="LDLR_class-A_CS"/>
</dbReference>
<dbReference type="InterPro" id="IPR049883">
    <property type="entry name" value="NOTCH1_EGF-like"/>
</dbReference>
<feature type="disulfide bond" evidence="12">
    <location>
        <begin position="83"/>
        <end position="101"/>
    </location>
</feature>
<dbReference type="PANTHER" id="PTHR22722:SF14">
    <property type="entry name" value="MEGALIN, ISOFORM A"/>
    <property type="match status" value="1"/>
</dbReference>
<dbReference type="InterPro" id="IPR018097">
    <property type="entry name" value="EGF_Ca-bd_CS"/>
</dbReference>
<evidence type="ECO:0000256" key="1">
    <source>
        <dbReference type="ARBA" id="ARBA00004479"/>
    </source>
</evidence>
<evidence type="ECO:0000256" key="11">
    <source>
        <dbReference type="ARBA" id="ARBA00023180"/>
    </source>
</evidence>
<feature type="repeat" description="LDL-receptor class B" evidence="13">
    <location>
        <begin position="364"/>
        <end position="405"/>
    </location>
</feature>
<evidence type="ECO:0000256" key="14">
    <source>
        <dbReference type="SAM" id="Phobius"/>
    </source>
</evidence>
<accession>A0AAW2FLN5</accession>
<feature type="disulfide bond" evidence="12">
    <location>
        <begin position="1021"/>
        <end position="1033"/>
    </location>
</feature>
<keyword evidence="11" id="KW-0325">Glycoprotein</keyword>
<evidence type="ECO:0000256" key="4">
    <source>
        <dbReference type="ARBA" id="ARBA00022692"/>
    </source>
</evidence>
<dbReference type="EMBL" id="JADYXP020000009">
    <property type="protein sequence ID" value="KAL0116728.1"/>
    <property type="molecule type" value="Genomic_DNA"/>
</dbReference>
<protein>
    <recommendedName>
        <fullName evidence="16">EGF-like domain-containing protein</fullName>
    </recommendedName>
</protein>
<proteinExistence type="predicted"/>
<feature type="disulfide bond" evidence="12">
    <location>
        <begin position="166"/>
        <end position="184"/>
    </location>
</feature>
<evidence type="ECO:0000256" key="2">
    <source>
        <dbReference type="ARBA" id="ARBA00022536"/>
    </source>
</evidence>
<feature type="repeat" description="LDL-receptor class B" evidence="13">
    <location>
        <begin position="411"/>
        <end position="453"/>
    </location>
</feature>
<dbReference type="SMART" id="SM00192">
    <property type="entry name" value="LDLa"/>
    <property type="match status" value="12"/>
</dbReference>
<keyword evidence="2" id="KW-0245">EGF-like domain</keyword>
<evidence type="ECO:0000256" key="8">
    <source>
        <dbReference type="ARBA" id="ARBA00023136"/>
    </source>
</evidence>
<keyword evidence="6" id="KW-0677">Repeat</keyword>
<feature type="disulfide bond" evidence="12">
    <location>
        <begin position="123"/>
        <end position="141"/>
    </location>
</feature>
<evidence type="ECO:0000256" key="10">
    <source>
        <dbReference type="ARBA" id="ARBA00023170"/>
    </source>
</evidence>
<dbReference type="InterPro" id="IPR000152">
    <property type="entry name" value="EGF-type_Asp/Asn_hydroxyl_site"/>
</dbReference>
<dbReference type="FunFam" id="2.120.10.30:FF:000241">
    <property type="entry name" value="Low-density lipoprotein receptor-related protein 6"/>
    <property type="match status" value="1"/>
</dbReference>
<dbReference type="GO" id="GO:0043235">
    <property type="term" value="C:receptor complex"/>
    <property type="evidence" value="ECO:0007669"/>
    <property type="project" value="TreeGrafter"/>
</dbReference>
<dbReference type="SUPFAM" id="SSF57424">
    <property type="entry name" value="LDL receptor-like module"/>
    <property type="match status" value="12"/>
</dbReference>
<feature type="disulfide bond" evidence="12">
    <location>
        <begin position="1154"/>
        <end position="1172"/>
    </location>
</feature>
<dbReference type="Gene3D" id="4.10.400.10">
    <property type="entry name" value="Low-density Lipoprotein Receptor"/>
    <property type="match status" value="12"/>
</dbReference>
<feature type="domain" description="EGF-like" evidence="16">
    <location>
        <begin position="218"/>
        <end position="233"/>
    </location>
</feature>
<dbReference type="Pfam" id="PF00058">
    <property type="entry name" value="Ldl_recept_b"/>
    <property type="match status" value="1"/>
</dbReference>
<dbReference type="CDD" id="cd00112">
    <property type="entry name" value="LDLa"/>
    <property type="match status" value="12"/>
</dbReference>
<keyword evidence="18" id="KW-1185">Reference proteome</keyword>
<feature type="disulfide bond" evidence="12">
    <location>
        <begin position="1028"/>
        <end position="1046"/>
    </location>
</feature>
<dbReference type="Gene3D" id="2.10.25.10">
    <property type="entry name" value="Laminin"/>
    <property type="match status" value="4"/>
</dbReference>
<keyword evidence="7 14" id="KW-1133">Transmembrane helix</keyword>
<feature type="disulfide bond" evidence="12">
    <location>
        <begin position="1166"/>
        <end position="1181"/>
    </location>
</feature>
<evidence type="ECO:0000256" key="7">
    <source>
        <dbReference type="ARBA" id="ARBA00022989"/>
    </source>
</evidence>
<gene>
    <name evidence="17" type="ORF">PUN28_009973</name>
</gene>
<dbReference type="InterPro" id="IPR026823">
    <property type="entry name" value="cEGF"/>
</dbReference>
<dbReference type="Pfam" id="PF14670">
    <property type="entry name" value="FXa_inhibition"/>
    <property type="match status" value="1"/>
</dbReference>
<feature type="chain" id="PRO_5043677144" description="EGF-like domain-containing protein" evidence="15">
    <location>
        <begin position="24"/>
        <end position="1755"/>
    </location>
</feature>
<dbReference type="SUPFAM" id="SSF57196">
    <property type="entry name" value="EGF/Laminin"/>
    <property type="match status" value="4"/>
</dbReference>
<feature type="disulfide bond" evidence="12">
    <location>
        <begin position="48"/>
        <end position="63"/>
    </location>
</feature>
<evidence type="ECO:0000256" key="13">
    <source>
        <dbReference type="PROSITE-ProRule" id="PRU00461"/>
    </source>
</evidence>
<evidence type="ECO:0000256" key="9">
    <source>
        <dbReference type="ARBA" id="ARBA00023157"/>
    </source>
</evidence>
<dbReference type="InterPro" id="IPR000033">
    <property type="entry name" value="LDLR_classB_rpt"/>
</dbReference>
<feature type="disulfide bond" evidence="12">
    <location>
        <begin position="1129"/>
        <end position="1144"/>
    </location>
</feature>
<feature type="disulfide bond" evidence="12">
    <location>
        <begin position="1203"/>
        <end position="1221"/>
    </location>
</feature>
<feature type="domain" description="EGF-like" evidence="16">
    <location>
        <begin position="1293"/>
        <end position="1308"/>
    </location>
</feature>
<feature type="repeat" description="LDL-receptor class B" evidence="13">
    <location>
        <begin position="1492"/>
        <end position="1534"/>
    </location>
</feature>
<evidence type="ECO:0000313" key="17">
    <source>
        <dbReference type="EMBL" id="KAL0116728.1"/>
    </source>
</evidence>
<feature type="disulfide bond" evidence="12">
    <location>
        <begin position="949"/>
        <end position="967"/>
    </location>
</feature>
<evidence type="ECO:0000256" key="12">
    <source>
        <dbReference type="PROSITE-ProRule" id="PRU00124"/>
    </source>
</evidence>
<dbReference type="FunFam" id="2.10.25.10:FF:000240">
    <property type="entry name" value="Vitamin K-dependent protein S"/>
    <property type="match status" value="1"/>
</dbReference>
<feature type="transmembrane region" description="Helical" evidence="14">
    <location>
        <begin position="1640"/>
        <end position="1663"/>
    </location>
</feature>
<dbReference type="FunFam" id="2.10.25.10:FF:000009">
    <property type="entry name" value="Low-density lipoprotein receptor isoform 1"/>
    <property type="match status" value="1"/>
</dbReference>
<dbReference type="PROSITE" id="PS01209">
    <property type="entry name" value="LDLRA_1"/>
    <property type="match status" value="6"/>
</dbReference>
<feature type="disulfide bond" evidence="12">
    <location>
        <begin position="76"/>
        <end position="88"/>
    </location>
</feature>
<evidence type="ECO:0000256" key="15">
    <source>
        <dbReference type="SAM" id="SignalP"/>
    </source>
</evidence>
<feature type="disulfide bond" evidence="12">
    <location>
        <begin position="981"/>
        <end position="993"/>
    </location>
</feature>
<dbReference type="Pfam" id="PF12662">
    <property type="entry name" value="cEGF"/>
    <property type="match status" value="1"/>
</dbReference>
<dbReference type="InterPro" id="IPR009030">
    <property type="entry name" value="Growth_fac_rcpt_cys_sf"/>
</dbReference>
<dbReference type="InterPro" id="IPR000742">
    <property type="entry name" value="EGF"/>
</dbReference>
<feature type="disulfide bond" evidence="12">
    <location>
        <begin position="1147"/>
        <end position="1159"/>
    </location>
</feature>
<dbReference type="PROSITE" id="PS01187">
    <property type="entry name" value="EGF_CA"/>
    <property type="match status" value="2"/>
</dbReference>
<dbReference type="Proteomes" id="UP001430953">
    <property type="component" value="Unassembled WGS sequence"/>
</dbReference>
<dbReference type="Pfam" id="PF07645">
    <property type="entry name" value="EGF_CA"/>
    <property type="match status" value="1"/>
</dbReference>
<keyword evidence="9 12" id="KW-1015">Disulfide bond</keyword>
<dbReference type="PRINTS" id="PR00261">
    <property type="entry name" value="LDLRECEPTOR"/>
</dbReference>
<keyword evidence="8 14" id="KW-0472">Membrane</keyword>
<dbReference type="InterPro" id="IPR002172">
    <property type="entry name" value="LDrepeatLR_classA_rpt"/>
</dbReference>
<evidence type="ECO:0000256" key="5">
    <source>
        <dbReference type="ARBA" id="ARBA00022729"/>
    </source>
</evidence>
<feature type="disulfide bond" evidence="12">
    <location>
        <begin position="988"/>
        <end position="1006"/>
    </location>
</feature>
<feature type="repeat" description="LDL-receptor class B" evidence="13">
    <location>
        <begin position="454"/>
        <end position="496"/>
    </location>
</feature>
<dbReference type="GO" id="GO:0006898">
    <property type="term" value="P:receptor-mediated endocytosis"/>
    <property type="evidence" value="ECO:0007669"/>
    <property type="project" value="TreeGrafter"/>
</dbReference>
<dbReference type="FunFam" id="2.10.25.10:FF:000037">
    <property type="entry name" value="Signal peptide, CUB domain and EGF-like domain-containing 2"/>
    <property type="match status" value="1"/>
</dbReference>
<dbReference type="PROSITE" id="PS00010">
    <property type="entry name" value="ASX_HYDROXYL"/>
    <property type="match status" value="1"/>
</dbReference>
<feature type="disulfide bond" evidence="12">
    <location>
        <begin position="1074"/>
        <end position="1092"/>
    </location>
</feature>
<dbReference type="PROSITE" id="PS01186">
    <property type="entry name" value="EGF_2"/>
    <property type="match status" value="2"/>
</dbReference>